<reference evidence="3 4" key="1">
    <citation type="submission" date="2019-03" db="EMBL/GenBank/DDBJ databases">
        <title>Genomic Encyclopedia of Type Strains, Phase IV (KMG-IV): sequencing the most valuable type-strain genomes for metagenomic binning, comparative biology and taxonomic classification.</title>
        <authorList>
            <person name="Goeker M."/>
        </authorList>
    </citation>
    <scope>NUCLEOTIDE SEQUENCE [LARGE SCALE GENOMIC DNA]</scope>
    <source>
        <strain evidence="3 4">DSM 100059</strain>
    </source>
</reference>
<dbReference type="Proteomes" id="UP000294498">
    <property type="component" value="Unassembled WGS sequence"/>
</dbReference>
<sequence>MRLVLLLLLAAGQVYGQDLTITRDNAPATILHHDDWNAFRRIDVQAKDKDGLTHTFSGVAVSDLLQKAGVAMGAQLRGANMAQYLVVKAKDNYEVVFALPELDSVFTDRTVMLADLMDGKPLPENRGPYRIIVPGEKKPARWIYEVRSLAVHVAKDE</sequence>
<name>A0A4R8DYU1_9BACT</name>
<dbReference type="InterPro" id="IPR036374">
    <property type="entry name" value="OxRdtase_Mopterin-bd_sf"/>
</dbReference>
<comment type="caution">
    <text evidence="3">The sequence shown here is derived from an EMBL/GenBank/DDBJ whole genome shotgun (WGS) entry which is preliminary data.</text>
</comment>
<feature type="signal peptide" evidence="1">
    <location>
        <begin position="1"/>
        <end position="16"/>
    </location>
</feature>
<keyword evidence="4" id="KW-1185">Reference proteome</keyword>
<dbReference type="InterPro" id="IPR000572">
    <property type="entry name" value="OxRdtase_Mopterin-bd_dom"/>
</dbReference>
<accession>A0A4R8DYU1</accession>
<evidence type="ECO:0000313" key="4">
    <source>
        <dbReference type="Proteomes" id="UP000294498"/>
    </source>
</evidence>
<feature type="chain" id="PRO_5020355790" evidence="1">
    <location>
        <begin position="17"/>
        <end position="157"/>
    </location>
</feature>
<proteinExistence type="predicted"/>
<gene>
    <name evidence="3" type="ORF">EDB95_3439</name>
</gene>
<evidence type="ECO:0000313" key="3">
    <source>
        <dbReference type="EMBL" id="TDX02381.1"/>
    </source>
</evidence>
<dbReference type="RefSeq" id="WP_133994995.1">
    <property type="nucleotide sequence ID" value="NZ_SODV01000001.1"/>
</dbReference>
<dbReference type="AlphaFoldDB" id="A0A4R8DYU1"/>
<dbReference type="OrthoDB" id="482420at2"/>
<dbReference type="Gene3D" id="3.90.420.10">
    <property type="entry name" value="Oxidoreductase, molybdopterin-binding domain"/>
    <property type="match status" value="1"/>
</dbReference>
<dbReference type="SUPFAM" id="SSF56524">
    <property type="entry name" value="Oxidoreductase molybdopterin-binding domain"/>
    <property type="match status" value="1"/>
</dbReference>
<feature type="domain" description="Oxidoreductase molybdopterin-binding" evidence="2">
    <location>
        <begin position="44"/>
        <end position="136"/>
    </location>
</feature>
<evidence type="ECO:0000256" key="1">
    <source>
        <dbReference type="SAM" id="SignalP"/>
    </source>
</evidence>
<evidence type="ECO:0000259" key="2">
    <source>
        <dbReference type="Pfam" id="PF00174"/>
    </source>
</evidence>
<keyword evidence="1" id="KW-0732">Signal</keyword>
<protein>
    <submittedName>
        <fullName evidence="3">Molybdopterin-dependent oxidoreductase-like protein</fullName>
    </submittedName>
</protein>
<organism evidence="3 4">
    <name type="scientific">Dinghuibacter silviterrae</name>
    <dbReference type="NCBI Taxonomy" id="1539049"/>
    <lineage>
        <taxon>Bacteria</taxon>
        <taxon>Pseudomonadati</taxon>
        <taxon>Bacteroidota</taxon>
        <taxon>Chitinophagia</taxon>
        <taxon>Chitinophagales</taxon>
        <taxon>Chitinophagaceae</taxon>
        <taxon>Dinghuibacter</taxon>
    </lineage>
</organism>
<dbReference type="Pfam" id="PF00174">
    <property type="entry name" value="Oxidored_molyb"/>
    <property type="match status" value="1"/>
</dbReference>
<dbReference type="EMBL" id="SODV01000001">
    <property type="protein sequence ID" value="TDX02381.1"/>
    <property type="molecule type" value="Genomic_DNA"/>
</dbReference>